<evidence type="ECO:0000259" key="8">
    <source>
        <dbReference type="PROSITE" id="PS50847"/>
    </source>
</evidence>
<evidence type="ECO:0000256" key="1">
    <source>
        <dbReference type="ARBA" id="ARBA00004168"/>
    </source>
</evidence>
<dbReference type="Pfam" id="PF00746">
    <property type="entry name" value="Gram_pos_anchor"/>
    <property type="match status" value="1"/>
</dbReference>
<evidence type="ECO:0000256" key="4">
    <source>
        <dbReference type="ARBA" id="ARBA00022729"/>
    </source>
</evidence>
<feature type="chain" id="PRO_5045691323" evidence="7">
    <location>
        <begin position="24"/>
        <end position="495"/>
    </location>
</feature>
<dbReference type="Pfam" id="PF16555">
    <property type="entry name" value="GramPos_pilinD1"/>
    <property type="match status" value="1"/>
</dbReference>
<dbReference type="PROSITE" id="PS50847">
    <property type="entry name" value="GRAM_POS_ANCHORING"/>
    <property type="match status" value="1"/>
</dbReference>
<dbReference type="InterPro" id="IPR046473">
    <property type="entry name" value="Sgo0707-like_N2"/>
</dbReference>
<keyword evidence="2" id="KW-0134">Cell wall</keyword>
<feature type="transmembrane region" description="Helical" evidence="6">
    <location>
        <begin position="468"/>
        <end position="489"/>
    </location>
</feature>
<dbReference type="NCBIfam" id="TIGR04226">
    <property type="entry name" value="RrgB_K2N_iso_D2"/>
    <property type="match status" value="1"/>
</dbReference>
<comment type="caution">
    <text evidence="9">The sequence shown here is derived from an EMBL/GenBank/DDBJ whole genome shotgun (WGS) entry which is preliminary data.</text>
</comment>
<keyword evidence="4 7" id="KW-0732">Signal</keyword>
<dbReference type="Gene3D" id="2.60.40.740">
    <property type="match status" value="1"/>
</dbReference>
<dbReference type="InterPro" id="IPR048052">
    <property type="entry name" value="FM1-like"/>
</dbReference>
<dbReference type="RefSeq" id="WP_380651356.1">
    <property type="nucleotide sequence ID" value="NZ_JBHRVQ010000001.1"/>
</dbReference>
<keyword evidence="5" id="KW-0572">Peptidoglycan-anchor</keyword>
<comment type="subcellular location">
    <subcellularLocation>
        <location evidence="1">Secreted</location>
        <location evidence="1">Cell wall</location>
        <topology evidence="1">Peptidoglycan-anchor</topology>
    </subcellularLocation>
</comment>
<dbReference type="InterPro" id="IPR041033">
    <property type="entry name" value="SpaA_PFL_dom_1"/>
</dbReference>
<dbReference type="NCBIfam" id="NF033902">
    <property type="entry name" value="iso_D2_wall_anc"/>
    <property type="match status" value="1"/>
</dbReference>
<name>A0ABV7N2Q1_9STAP</name>
<dbReference type="Proteomes" id="UP001595637">
    <property type="component" value="Unassembled WGS sequence"/>
</dbReference>
<evidence type="ECO:0000313" key="10">
    <source>
        <dbReference type="Proteomes" id="UP001595637"/>
    </source>
</evidence>
<reference evidence="10" key="1">
    <citation type="journal article" date="2019" name="Int. J. Syst. Evol. Microbiol.">
        <title>The Global Catalogue of Microorganisms (GCM) 10K type strain sequencing project: providing services to taxonomists for standard genome sequencing and annotation.</title>
        <authorList>
            <consortium name="The Broad Institute Genomics Platform"/>
            <consortium name="The Broad Institute Genome Sequencing Center for Infectious Disease"/>
            <person name="Wu L."/>
            <person name="Ma J."/>
        </authorList>
    </citation>
    <scope>NUCLEOTIDE SEQUENCE [LARGE SCALE GENOMIC DNA]</scope>
    <source>
        <strain evidence="10">CCM 7756</strain>
    </source>
</reference>
<keyword evidence="3" id="KW-0964">Secreted</keyword>
<keyword evidence="6" id="KW-0812">Transmembrane</keyword>
<dbReference type="InterPro" id="IPR013783">
    <property type="entry name" value="Ig-like_fold"/>
</dbReference>
<dbReference type="Pfam" id="PF17802">
    <property type="entry name" value="SpaA"/>
    <property type="match status" value="1"/>
</dbReference>
<feature type="signal peptide" evidence="7">
    <location>
        <begin position="1"/>
        <end position="23"/>
    </location>
</feature>
<sequence length="495" mass="54251">MSKLYKFTLILFSICLMITLVVPQEITHATTNDTNHSTKLVIHKVTGDSVKKGNFNQLRGKETPGGTPISNITFTPWRVDEADYNTMMADKGGNYDTNEEVSKLPSAKKLGDVTTGTNVEGEGTAIINDLEEGLYWFVEKESAIVEASHAVPFGLALPFTKEDGSGYMDVLHVYPKNTLAPTPTIDETISGGINGKTISADIGQNIVWNIQPTVPRGIEEYHNYTIVSRIHNHLDFDKKSVIVNYNGTTLVKDSDYTLSFSTETRELTVKIQKAGLEKIGATWKDSDDLSSLNITMNTHINDRAAMGHSIENTSKLTFDNGHGIRATTTVGTPPSVHTGGKKFVKMDENLDENGKKVVLSGAKFVILNNDGKYVKQNQENHDVTWVDKQAEATIFTSNEKGAFEVRGLAYSKVDGDNVIPYKLKEIEAPNGYALPTETIATFVVDANSYSDNALEVVNKKITIPDTGGTGTILFTVVGLALMVLALVLIRRRRQA</sequence>
<keyword evidence="6" id="KW-0472">Membrane</keyword>
<evidence type="ECO:0000256" key="5">
    <source>
        <dbReference type="ARBA" id="ARBA00023088"/>
    </source>
</evidence>
<protein>
    <submittedName>
        <fullName evidence="9">SpaH/EbpB family LPXTG-anchored major pilin</fullName>
    </submittedName>
</protein>
<proteinExistence type="predicted"/>
<organism evidence="9 10">
    <name type="scientific">Salinicoccus sesuvii</name>
    <dbReference type="NCBI Taxonomy" id="868281"/>
    <lineage>
        <taxon>Bacteria</taxon>
        <taxon>Bacillati</taxon>
        <taxon>Bacillota</taxon>
        <taxon>Bacilli</taxon>
        <taxon>Bacillales</taxon>
        <taxon>Staphylococcaceae</taxon>
        <taxon>Salinicoccus</taxon>
    </lineage>
</organism>
<accession>A0ABV7N2Q1</accession>
<evidence type="ECO:0000256" key="2">
    <source>
        <dbReference type="ARBA" id="ARBA00022512"/>
    </source>
</evidence>
<evidence type="ECO:0000313" key="9">
    <source>
        <dbReference type="EMBL" id="MFC3387447.1"/>
    </source>
</evidence>
<dbReference type="Gene3D" id="2.60.40.10">
    <property type="entry name" value="Immunoglobulins"/>
    <property type="match status" value="2"/>
</dbReference>
<keyword evidence="6" id="KW-1133">Transmembrane helix</keyword>
<gene>
    <name evidence="9" type="ORF">ACFOEO_02385</name>
</gene>
<dbReference type="NCBIfam" id="TIGR01167">
    <property type="entry name" value="LPXTG_anchor"/>
    <property type="match status" value="1"/>
</dbReference>
<evidence type="ECO:0000256" key="7">
    <source>
        <dbReference type="SAM" id="SignalP"/>
    </source>
</evidence>
<dbReference type="InterPro" id="IPR032364">
    <property type="entry name" value="GramPos_pilinD1_N"/>
</dbReference>
<dbReference type="Pfam" id="PF20623">
    <property type="entry name" value="Sgo0707_N2"/>
    <property type="match status" value="1"/>
</dbReference>
<dbReference type="InterPro" id="IPR019931">
    <property type="entry name" value="LPXTG_anchor"/>
</dbReference>
<evidence type="ECO:0000256" key="3">
    <source>
        <dbReference type="ARBA" id="ARBA00022525"/>
    </source>
</evidence>
<evidence type="ECO:0000256" key="6">
    <source>
        <dbReference type="SAM" id="Phobius"/>
    </source>
</evidence>
<keyword evidence="10" id="KW-1185">Reference proteome</keyword>
<feature type="domain" description="Gram-positive cocci surface proteins LPxTG" evidence="8">
    <location>
        <begin position="463"/>
        <end position="495"/>
    </location>
</feature>
<dbReference type="InterPro" id="IPR026466">
    <property type="entry name" value="Fim_isopep_form_D2_dom"/>
</dbReference>
<dbReference type="EMBL" id="JBHRVQ010000001">
    <property type="protein sequence ID" value="MFC3387447.1"/>
    <property type="molecule type" value="Genomic_DNA"/>
</dbReference>